<evidence type="ECO:0000256" key="3">
    <source>
        <dbReference type="ARBA" id="ARBA00034247"/>
    </source>
</evidence>
<dbReference type="GO" id="GO:0005886">
    <property type="term" value="C:plasma membrane"/>
    <property type="evidence" value="ECO:0007669"/>
    <property type="project" value="TreeGrafter"/>
</dbReference>
<organism evidence="7 8">
    <name type="scientific">Pseudidiomarina sediminum</name>
    <dbReference type="NCBI Taxonomy" id="431675"/>
    <lineage>
        <taxon>Bacteria</taxon>
        <taxon>Pseudomonadati</taxon>
        <taxon>Pseudomonadota</taxon>
        <taxon>Gammaproteobacteria</taxon>
        <taxon>Alteromonadales</taxon>
        <taxon>Idiomarinaceae</taxon>
        <taxon>Pseudidiomarina</taxon>
    </lineage>
</organism>
<dbReference type="InterPro" id="IPR000160">
    <property type="entry name" value="GGDEF_dom"/>
</dbReference>
<reference evidence="8" key="1">
    <citation type="journal article" date="2018" name="Front. Microbiol.">
        <title>Genome-Based Analysis Reveals the Taxonomy and Diversity of the Family Idiomarinaceae.</title>
        <authorList>
            <person name="Liu Y."/>
            <person name="Lai Q."/>
            <person name="Shao Z."/>
        </authorList>
    </citation>
    <scope>NUCLEOTIDE SEQUENCE [LARGE SCALE GENOMIC DNA]</scope>
    <source>
        <strain evidence="8">c121</strain>
    </source>
</reference>
<proteinExistence type="predicted"/>
<evidence type="ECO:0000256" key="5">
    <source>
        <dbReference type="SAM" id="SignalP"/>
    </source>
</evidence>
<feature type="transmembrane region" description="Helical" evidence="4">
    <location>
        <begin position="338"/>
        <end position="357"/>
    </location>
</feature>
<dbReference type="PROSITE" id="PS50887">
    <property type="entry name" value="GGDEF"/>
    <property type="match status" value="1"/>
</dbReference>
<dbReference type="PANTHER" id="PTHR45138:SF9">
    <property type="entry name" value="DIGUANYLATE CYCLASE DGCM-RELATED"/>
    <property type="match status" value="1"/>
</dbReference>
<dbReference type="InterPro" id="IPR050469">
    <property type="entry name" value="Diguanylate_Cyclase"/>
</dbReference>
<feature type="chain" id="PRO_5019048947" description="diguanylate cyclase" evidence="5">
    <location>
        <begin position="27"/>
        <end position="581"/>
    </location>
</feature>
<dbReference type="EMBL" id="PIQE01000004">
    <property type="protein sequence ID" value="RUO69804.1"/>
    <property type="molecule type" value="Genomic_DNA"/>
</dbReference>
<dbReference type="InterPro" id="IPR011622">
    <property type="entry name" value="7TMR_DISM_rcpt_extracell_dom2"/>
</dbReference>
<evidence type="ECO:0000313" key="8">
    <source>
        <dbReference type="Proteomes" id="UP000287022"/>
    </source>
</evidence>
<dbReference type="CDD" id="cd01949">
    <property type="entry name" value="GGDEF"/>
    <property type="match status" value="1"/>
</dbReference>
<dbReference type="InterPro" id="IPR043128">
    <property type="entry name" value="Rev_trsase/Diguanyl_cyclase"/>
</dbReference>
<dbReference type="InterPro" id="IPR011623">
    <property type="entry name" value="7TMR_DISM_rcpt_extracell_dom1"/>
</dbReference>
<dbReference type="Proteomes" id="UP000287022">
    <property type="component" value="Unassembled WGS sequence"/>
</dbReference>
<feature type="transmembrane region" description="Helical" evidence="4">
    <location>
        <begin position="192"/>
        <end position="211"/>
    </location>
</feature>
<dbReference type="AlphaFoldDB" id="A0A432Z0V4"/>
<dbReference type="GO" id="GO:1902201">
    <property type="term" value="P:negative regulation of bacterial-type flagellum-dependent cell motility"/>
    <property type="evidence" value="ECO:0007669"/>
    <property type="project" value="TreeGrafter"/>
</dbReference>
<dbReference type="SUPFAM" id="SSF55073">
    <property type="entry name" value="Nucleotide cyclase"/>
    <property type="match status" value="1"/>
</dbReference>
<feature type="domain" description="GGDEF" evidence="6">
    <location>
        <begin position="437"/>
        <end position="571"/>
    </location>
</feature>
<feature type="transmembrane region" description="Helical" evidence="4">
    <location>
        <begin position="223"/>
        <end position="243"/>
    </location>
</feature>
<accession>A0A432Z0V4</accession>
<feature type="transmembrane region" description="Helical" evidence="4">
    <location>
        <begin position="369"/>
        <end position="388"/>
    </location>
</feature>
<dbReference type="Pfam" id="PF07695">
    <property type="entry name" value="7TMR-DISM_7TM"/>
    <property type="match status" value="1"/>
</dbReference>
<sequence length="581" mass="65781">MGAFSVWLRCFMFVAVVVGAIHNSSAATQQAPLVEITAPQIEFETFPLEYYVAPDPTTPLAKIKTERFTPYQSKLALGTDAKTTWVRFRLRNATQQQQRAFVHFPEAYHNRSVAFFKMSQQQLVDQVQIDLDNLGDTPYMIRDQAVYDVVLAPQETVTLYIQSVSFSHQWFSLQIYDEHHSRQALASSQTDIAVMIGILLALIVFNFLLYFSSRSLENVYYSLYLISGAVWIALSYGLLANAFGMYGTFALHFHLSLLSMPLFLIFFMIAIFETKQHYPTEHRVLRLLSLLIAADLVYGFFDVVGALRHASSLAGLMIILTLSVGLSLWRKGHPLAKFFVFGHVFFFIFNAVAVLYYKAILDFSYITKHGVGIGIMLEALMLAFIVAYRIKMLEQVKAGQEQLRIEAQTDALTKLHNRRYFSQRAQELLARARAKQLPLSVITIDIDHFKQVNDEHGHHVGDQVIVQLAELLRSSTRSQDVVARFGGEEFVLLLYRTSLDEATQIAEHIRYRFKAMPSKLNAEQELVVTLSAGVAEVDLNASSIELALQEADAALYEAKHRGRDQVQVAKAQLQNERLSTA</sequence>
<dbReference type="EC" id="2.7.7.65" evidence="2"/>
<keyword evidence="8" id="KW-1185">Reference proteome</keyword>
<keyword evidence="4" id="KW-0812">Transmembrane</keyword>
<dbReference type="GO" id="GO:0052621">
    <property type="term" value="F:diguanylate cyclase activity"/>
    <property type="evidence" value="ECO:0007669"/>
    <property type="project" value="UniProtKB-EC"/>
</dbReference>
<comment type="catalytic activity">
    <reaction evidence="3">
        <text>2 GTP = 3',3'-c-di-GMP + 2 diphosphate</text>
        <dbReference type="Rhea" id="RHEA:24898"/>
        <dbReference type="ChEBI" id="CHEBI:33019"/>
        <dbReference type="ChEBI" id="CHEBI:37565"/>
        <dbReference type="ChEBI" id="CHEBI:58805"/>
        <dbReference type="EC" id="2.7.7.65"/>
    </reaction>
</comment>
<dbReference type="Pfam" id="PF00990">
    <property type="entry name" value="GGDEF"/>
    <property type="match status" value="1"/>
</dbReference>
<feature type="signal peptide" evidence="5">
    <location>
        <begin position="1"/>
        <end position="26"/>
    </location>
</feature>
<keyword evidence="5" id="KW-0732">Signal</keyword>
<feature type="transmembrane region" description="Helical" evidence="4">
    <location>
        <begin position="284"/>
        <end position="301"/>
    </location>
</feature>
<dbReference type="Gene3D" id="3.30.70.270">
    <property type="match status" value="1"/>
</dbReference>
<dbReference type="STRING" id="1122124.GCA_000423165_02144"/>
<dbReference type="SMART" id="SM00267">
    <property type="entry name" value="GGDEF"/>
    <property type="match status" value="1"/>
</dbReference>
<keyword evidence="4" id="KW-1133">Transmembrane helix</keyword>
<dbReference type="PANTHER" id="PTHR45138">
    <property type="entry name" value="REGULATORY COMPONENTS OF SENSORY TRANSDUCTION SYSTEM"/>
    <property type="match status" value="1"/>
</dbReference>
<evidence type="ECO:0000313" key="7">
    <source>
        <dbReference type="EMBL" id="RUO69804.1"/>
    </source>
</evidence>
<feature type="transmembrane region" description="Helical" evidence="4">
    <location>
        <begin position="307"/>
        <end position="326"/>
    </location>
</feature>
<dbReference type="Gene3D" id="2.60.40.2380">
    <property type="match status" value="1"/>
</dbReference>
<dbReference type="InterPro" id="IPR029787">
    <property type="entry name" value="Nucleotide_cyclase"/>
</dbReference>
<evidence type="ECO:0000259" key="6">
    <source>
        <dbReference type="PROSITE" id="PS50887"/>
    </source>
</evidence>
<comment type="caution">
    <text evidence="7">The sequence shown here is derived from an EMBL/GenBank/DDBJ whole genome shotgun (WGS) entry which is preliminary data.</text>
</comment>
<protein>
    <recommendedName>
        <fullName evidence="2">diguanylate cyclase</fullName>
        <ecNumber evidence="2">2.7.7.65</ecNumber>
    </recommendedName>
</protein>
<dbReference type="Pfam" id="PF07696">
    <property type="entry name" value="7TMR-DISMED2"/>
    <property type="match status" value="1"/>
</dbReference>
<dbReference type="GO" id="GO:0043709">
    <property type="term" value="P:cell adhesion involved in single-species biofilm formation"/>
    <property type="evidence" value="ECO:0007669"/>
    <property type="project" value="TreeGrafter"/>
</dbReference>
<dbReference type="NCBIfam" id="TIGR00254">
    <property type="entry name" value="GGDEF"/>
    <property type="match status" value="1"/>
</dbReference>
<name>A0A432Z0V4_9GAMM</name>
<evidence type="ECO:0000256" key="2">
    <source>
        <dbReference type="ARBA" id="ARBA00012528"/>
    </source>
</evidence>
<gene>
    <name evidence="7" type="ORF">CWI80_11340</name>
</gene>
<evidence type="ECO:0000256" key="4">
    <source>
        <dbReference type="SAM" id="Phobius"/>
    </source>
</evidence>
<feature type="transmembrane region" description="Helical" evidence="4">
    <location>
        <begin position="249"/>
        <end position="272"/>
    </location>
</feature>
<comment type="cofactor">
    <cofactor evidence="1">
        <name>Mg(2+)</name>
        <dbReference type="ChEBI" id="CHEBI:18420"/>
    </cofactor>
</comment>
<evidence type="ECO:0000256" key="1">
    <source>
        <dbReference type="ARBA" id="ARBA00001946"/>
    </source>
</evidence>
<dbReference type="FunFam" id="3.30.70.270:FF:000001">
    <property type="entry name" value="Diguanylate cyclase domain protein"/>
    <property type="match status" value="1"/>
</dbReference>
<keyword evidence="4" id="KW-0472">Membrane</keyword>